<sequence length="171" mass="17892">MTNTTLSETVDRLLNPQNEAGLDVYRKASLLGLTTGLRSMLPLALLARSEEKLPNPRLKTLTMVLAIGEVIGDKLPTTPSRLKTGPLVGRLIIGAIAGAFLCQRAHQSPVIGAVRGALGAAIGSIAGSAYRSFMPSFTEIPDIFWAAIEDAAAYSLGTCAVTNSENAANAL</sequence>
<name>A0A401ZXG9_9CHLR</name>
<evidence type="ECO:0000313" key="1">
    <source>
        <dbReference type="EMBL" id="GCE11540.1"/>
    </source>
</evidence>
<keyword evidence="2" id="KW-1185">Reference proteome</keyword>
<dbReference type="AlphaFoldDB" id="A0A401ZXG9"/>
<dbReference type="Proteomes" id="UP000287352">
    <property type="component" value="Unassembled WGS sequence"/>
</dbReference>
<reference evidence="2" key="1">
    <citation type="submission" date="2018-12" db="EMBL/GenBank/DDBJ databases">
        <title>Tengunoibacter tsumagoiensis gen. nov., sp. nov., Dictyobacter kobayashii sp. nov., D. alpinus sp. nov., and D. joshuensis sp. nov. and description of Dictyobacteraceae fam. nov. within the order Ktedonobacterales isolated from Tengu-no-mugimeshi.</title>
        <authorList>
            <person name="Wang C.M."/>
            <person name="Zheng Y."/>
            <person name="Sakai Y."/>
            <person name="Toyoda A."/>
            <person name="Minakuchi Y."/>
            <person name="Abe K."/>
            <person name="Yokota A."/>
            <person name="Yabe S."/>
        </authorList>
    </citation>
    <scope>NUCLEOTIDE SEQUENCE [LARGE SCALE GENOMIC DNA]</scope>
    <source>
        <strain evidence="2">Uno3</strain>
    </source>
</reference>
<protein>
    <submittedName>
        <fullName evidence="1">Uncharacterized protein</fullName>
    </submittedName>
</protein>
<evidence type="ECO:0000313" key="2">
    <source>
        <dbReference type="Proteomes" id="UP000287352"/>
    </source>
</evidence>
<proteinExistence type="predicted"/>
<dbReference type="EMBL" id="BIFR01000001">
    <property type="protein sequence ID" value="GCE11540.1"/>
    <property type="molecule type" value="Genomic_DNA"/>
</dbReference>
<gene>
    <name evidence="1" type="ORF">KTT_13990</name>
</gene>
<comment type="caution">
    <text evidence="1">The sequence shown here is derived from an EMBL/GenBank/DDBJ whole genome shotgun (WGS) entry which is preliminary data.</text>
</comment>
<organism evidence="1 2">
    <name type="scientific">Tengunoibacter tsumagoiensis</name>
    <dbReference type="NCBI Taxonomy" id="2014871"/>
    <lineage>
        <taxon>Bacteria</taxon>
        <taxon>Bacillati</taxon>
        <taxon>Chloroflexota</taxon>
        <taxon>Ktedonobacteria</taxon>
        <taxon>Ktedonobacterales</taxon>
        <taxon>Dictyobacteraceae</taxon>
        <taxon>Tengunoibacter</taxon>
    </lineage>
</organism>
<accession>A0A401ZXG9</accession>